<evidence type="ECO:0000313" key="2">
    <source>
        <dbReference type="Proteomes" id="UP000566819"/>
    </source>
</evidence>
<name>A0A8H4VWS2_9HELO</name>
<protein>
    <submittedName>
        <fullName evidence="1">Uncharacterized protein</fullName>
    </submittedName>
</protein>
<gene>
    <name evidence="1" type="ORF">G7Y89_g12656</name>
</gene>
<reference evidence="1 2" key="1">
    <citation type="submission" date="2020-03" db="EMBL/GenBank/DDBJ databases">
        <title>Draft Genome Sequence of Cudoniella acicularis.</title>
        <authorList>
            <person name="Buettner E."/>
            <person name="Kellner H."/>
        </authorList>
    </citation>
    <scope>NUCLEOTIDE SEQUENCE [LARGE SCALE GENOMIC DNA]</scope>
    <source>
        <strain evidence="1 2">DSM 108380</strain>
    </source>
</reference>
<dbReference type="EMBL" id="JAAMPI010001360">
    <property type="protein sequence ID" value="KAF4625513.1"/>
    <property type="molecule type" value="Genomic_DNA"/>
</dbReference>
<accession>A0A8H4VWS2</accession>
<proteinExistence type="predicted"/>
<dbReference type="Proteomes" id="UP000566819">
    <property type="component" value="Unassembled WGS sequence"/>
</dbReference>
<sequence length="114" mass="12416">MALSRLQASLATVTNELTLAAANINFDLTFVKCEEPKEYQELGKVLSQKRKDEAEMGSAHVTARKLGALFEGVCSPTPNLIKAYGLRVSEIGSTCCTILYSLHENQGQHRSVCA</sequence>
<dbReference type="AlphaFoldDB" id="A0A8H4VWS2"/>
<evidence type="ECO:0000313" key="1">
    <source>
        <dbReference type="EMBL" id="KAF4625513.1"/>
    </source>
</evidence>
<organism evidence="1 2">
    <name type="scientific">Cudoniella acicularis</name>
    <dbReference type="NCBI Taxonomy" id="354080"/>
    <lineage>
        <taxon>Eukaryota</taxon>
        <taxon>Fungi</taxon>
        <taxon>Dikarya</taxon>
        <taxon>Ascomycota</taxon>
        <taxon>Pezizomycotina</taxon>
        <taxon>Leotiomycetes</taxon>
        <taxon>Helotiales</taxon>
        <taxon>Tricladiaceae</taxon>
        <taxon>Cudoniella</taxon>
    </lineage>
</organism>
<dbReference type="OrthoDB" id="5354164at2759"/>
<comment type="caution">
    <text evidence="1">The sequence shown here is derived from an EMBL/GenBank/DDBJ whole genome shotgun (WGS) entry which is preliminary data.</text>
</comment>
<keyword evidence="2" id="KW-1185">Reference proteome</keyword>